<organism evidence="1 2">
    <name type="scientific">Brooklawnia cerclae</name>
    <dbReference type="NCBI Taxonomy" id="349934"/>
    <lineage>
        <taxon>Bacteria</taxon>
        <taxon>Bacillati</taxon>
        <taxon>Actinomycetota</taxon>
        <taxon>Actinomycetes</taxon>
        <taxon>Propionibacteriales</taxon>
        <taxon>Propionibacteriaceae</taxon>
        <taxon>Brooklawnia</taxon>
    </lineage>
</organism>
<evidence type="ECO:0000313" key="2">
    <source>
        <dbReference type="Proteomes" id="UP000749311"/>
    </source>
</evidence>
<protein>
    <submittedName>
        <fullName evidence="1">Uncharacterized protein</fullName>
    </submittedName>
</protein>
<gene>
    <name evidence="1" type="ORF">FB473_000736</name>
</gene>
<evidence type="ECO:0000313" key="1">
    <source>
        <dbReference type="EMBL" id="NIH56091.1"/>
    </source>
</evidence>
<dbReference type="EMBL" id="JAAMOZ010000001">
    <property type="protein sequence ID" value="NIH56091.1"/>
    <property type="molecule type" value="Genomic_DNA"/>
</dbReference>
<proteinExistence type="predicted"/>
<dbReference type="InterPro" id="IPR043758">
    <property type="entry name" value="DUF5703"/>
</dbReference>
<dbReference type="Pfam" id="PF18963">
    <property type="entry name" value="DUF5703"/>
    <property type="match status" value="1"/>
</dbReference>
<dbReference type="RefSeq" id="WP_167163654.1">
    <property type="nucleotide sequence ID" value="NZ_BAAAOO010000002.1"/>
</dbReference>
<name>A0ABX0SH70_9ACTN</name>
<dbReference type="Proteomes" id="UP000749311">
    <property type="component" value="Unassembled WGS sequence"/>
</dbReference>
<keyword evidence="2" id="KW-1185">Reference proteome</keyword>
<accession>A0ABX0SH70</accession>
<comment type="caution">
    <text evidence="1">The sequence shown here is derived from an EMBL/GenBank/DDBJ whole genome shotgun (WGS) entry which is preliminary data.</text>
</comment>
<reference evidence="1 2" key="1">
    <citation type="submission" date="2020-02" db="EMBL/GenBank/DDBJ databases">
        <title>Sequencing the genomes of 1000 actinobacteria strains.</title>
        <authorList>
            <person name="Klenk H.-P."/>
        </authorList>
    </citation>
    <scope>NUCLEOTIDE SEQUENCE [LARGE SCALE GENOMIC DNA]</scope>
    <source>
        <strain evidence="1 2">DSM 19609</strain>
    </source>
</reference>
<sequence length="87" mass="10409">MREPPTSYIASSRLRQEFVRGVEFEVNQITMPRWVTNRQAQKVLTEEAEYGGWELVRLRRYRDGTRDAWLRRRIIKARPTYLVAPAD</sequence>